<sequence>MKTAHIANRRRPFPDRWTRAFWAADEIGHACVTVEVYRRQPPLETKGRDEVVQVGYDSPRGALMSSDGAVELLIMVFPGKRNKPVVYR</sequence>
<keyword evidence="2" id="KW-1185">Reference proteome</keyword>
<gene>
    <name evidence="1" type="ORF">Psi01_48640</name>
</gene>
<comment type="caution">
    <text evidence="1">The sequence shown here is derived from an EMBL/GenBank/DDBJ whole genome shotgun (WGS) entry which is preliminary data.</text>
</comment>
<proteinExistence type="predicted"/>
<evidence type="ECO:0000313" key="1">
    <source>
        <dbReference type="EMBL" id="GIH94234.1"/>
    </source>
</evidence>
<dbReference type="RefSeq" id="WP_204066373.1">
    <property type="nucleotide sequence ID" value="NZ_BOOJ01000040.1"/>
</dbReference>
<organism evidence="1 2">
    <name type="scientific">Planobispora siamensis</name>
    <dbReference type="NCBI Taxonomy" id="936338"/>
    <lineage>
        <taxon>Bacteria</taxon>
        <taxon>Bacillati</taxon>
        <taxon>Actinomycetota</taxon>
        <taxon>Actinomycetes</taxon>
        <taxon>Streptosporangiales</taxon>
        <taxon>Streptosporangiaceae</taxon>
        <taxon>Planobispora</taxon>
    </lineage>
</organism>
<accession>A0A8J3WKK2</accession>
<name>A0A8J3WKK2_9ACTN</name>
<dbReference type="Proteomes" id="UP000619788">
    <property type="component" value="Unassembled WGS sequence"/>
</dbReference>
<reference evidence="1 2" key="1">
    <citation type="submission" date="2021-01" db="EMBL/GenBank/DDBJ databases">
        <title>Whole genome shotgun sequence of Planobispora siamensis NBRC 107568.</title>
        <authorList>
            <person name="Komaki H."/>
            <person name="Tamura T."/>
        </authorList>
    </citation>
    <scope>NUCLEOTIDE SEQUENCE [LARGE SCALE GENOMIC DNA]</scope>
    <source>
        <strain evidence="1 2">NBRC 107568</strain>
    </source>
</reference>
<protein>
    <submittedName>
        <fullName evidence="1">Uncharacterized protein</fullName>
    </submittedName>
</protein>
<dbReference type="AlphaFoldDB" id="A0A8J3WKK2"/>
<evidence type="ECO:0000313" key="2">
    <source>
        <dbReference type="Proteomes" id="UP000619788"/>
    </source>
</evidence>
<dbReference type="EMBL" id="BOOJ01000040">
    <property type="protein sequence ID" value="GIH94234.1"/>
    <property type="molecule type" value="Genomic_DNA"/>
</dbReference>